<comment type="catalytic activity">
    <reaction evidence="8">
        <text>(6S)-5-methyl-5,6,7,8-tetrahydrofolate + NAD(+) = (6R)-5,10-methylene-5,6,7,8-tetrahydrofolate + NADH + H(+)</text>
        <dbReference type="Rhea" id="RHEA:19821"/>
        <dbReference type="ChEBI" id="CHEBI:15378"/>
        <dbReference type="ChEBI" id="CHEBI:15636"/>
        <dbReference type="ChEBI" id="CHEBI:18608"/>
        <dbReference type="ChEBI" id="CHEBI:57540"/>
        <dbReference type="ChEBI" id="CHEBI:57945"/>
        <dbReference type="EC" id="1.5.1.54"/>
    </reaction>
    <physiologicalReaction direction="right-to-left" evidence="8">
        <dbReference type="Rhea" id="RHEA:19823"/>
    </physiologicalReaction>
</comment>
<dbReference type="PANTHER" id="PTHR45754">
    <property type="entry name" value="METHYLENETETRAHYDROFOLATE REDUCTASE"/>
    <property type="match status" value="1"/>
</dbReference>
<dbReference type="InterPro" id="IPR029041">
    <property type="entry name" value="FAD-linked_oxidoreductase-like"/>
</dbReference>
<reference evidence="10 11" key="1">
    <citation type="submission" date="2020-08" db="EMBL/GenBank/DDBJ databases">
        <title>Genomic Encyclopedia of Type Strains, Phase IV (KMG-IV): sequencing the most valuable type-strain genomes for metagenomic binning, comparative biology and taxonomic classification.</title>
        <authorList>
            <person name="Goeker M."/>
        </authorList>
    </citation>
    <scope>NUCLEOTIDE SEQUENCE [LARGE SCALE GENOMIC DNA]</scope>
    <source>
        <strain evidence="10 11">DSM 26189</strain>
    </source>
</reference>
<keyword evidence="5 9" id="KW-0274">FAD</keyword>
<dbReference type="RefSeq" id="WP_188072634.1">
    <property type="nucleotide sequence ID" value="NZ_BSPS01000033.1"/>
</dbReference>
<dbReference type="GO" id="GO:0005829">
    <property type="term" value="C:cytosol"/>
    <property type="evidence" value="ECO:0007669"/>
    <property type="project" value="TreeGrafter"/>
</dbReference>
<dbReference type="PANTHER" id="PTHR45754:SF3">
    <property type="entry name" value="METHYLENETETRAHYDROFOLATE REDUCTASE (NADPH)"/>
    <property type="match status" value="1"/>
</dbReference>
<dbReference type="InterPro" id="IPR003171">
    <property type="entry name" value="Mehydrof_redctse-like"/>
</dbReference>
<keyword evidence="11" id="KW-1185">Reference proteome</keyword>
<comment type="cofactor">
    <cofactor evidence="1 9">
        <name>FAD</name>
        <dbReference type="ChEBI" id="CHEBI:57692"/>
    </cofactor>
</comment>
<dbReference type="GO" id="GO:0106312">
    <property type="term" value="F:methylenetetrahydrofolate reductase (NADH) activity"/>
    <property type="evidence" value="ECO:0007669"/>
    <property type="project" value="UniProtKB-EC"/>
</dbReference>
<dbReference type="EMBL" id="JACIDT010000010">
    <property type="protein sequence ID" value="MBB3927123.1"/>
    <property type="molecule type" value="Genomic_DNA"/>
</dbReference>
<sequence length="289" mass="30308">MGKAVARLLDDYSLEATAKDIDALEQAAPALRPGTLVSVPWLPAETMAARCAAAVAIRRLGFTPVPHIAARRVKSRQALQDFLARCTGEARVDHLLVIAGDSAEPEGPYRDALAVIESGLLADHGIAAVTVSGHPEGHPAIGREALMRALQDKSAALGAQGMDCRIATQFAFDADAILRWLAEIRAAGIGHPVRIGVPGPASIKALLRFAALCGVEASTKVLAKYGLSLTRLIGTAGPDRLVDALEARLDGDVHGLVQAHFYPFGGIGRTVQWAVQWAAARQSAAETAA</sequence>
<dbReference type="Proteomes" id="UP000571950">
    <property type="component" value="Unassembled WGS sequence"/>
</dbReference>
<evidence type="ECO:0000256" key="1">
    <source>
        <dbReference type="ARBA" id="ARBA00001974"/>
    </source>
</evidence>
<evidence type="ECO:0000256" key="6">
    <source>
        <dbReference type="ARBA" id="ARBA00023002"/>
    </source>
</evidence>
<evidence type="ECO:0000313" key="10">
    <source>
        <dbReference type="EMBL" id="MBB3927123.1"/>
    </source>
</evidence>
<dbReference type="GO" id="GO:0009086">
    <property type="term" value="P:methionine biosynthetic process"/>
    <property type="evidence" value="ECO:0007669"/>
    <property type="project" value="TreeGrafter"/>
</dbReference>
<comment type="caution">
    <text evidence="10">The sequence shown here is derived from an EMBL/GenBank/DDBJ whole genome shotgun (WGS) entry which is preliminary data.</text>
</comment>
<name>A0A7W6BHP8_9SPHN</name>
<keyword evidence="6 9" id="KW-0560">Oxidoreductase</keyword>
<evidence type="ECO:0000256" key="7">
    <source>
        <dbReference type="ARBA" id="ARBA00034478"/>
    </source>
</evidence>
<protein>
    <recommendedName>
        <fullName evidence="9">Methylenetetrahydrofolate reductase</fullName>
    </recommendedName>
</protein>
<gene>
    <name evidence="10" type="ORF">GGR43_002846</name>
</gene>
<dbReference type="UniPathway" id="UPA00193"/>
<dbReference type="AlphaFoldDB" id="A0A7W6BHP8"/>
<evidence type="ECO:0000256" key="9">
    <source>
        <dbReference type="RuleBase" id="RU003862"/>
    </source>
</evidence>
<evidence type="ECO:0000256" key="2">
    <source>
        <dbReference type="ARBA" id="ARBA00004777"/>
    </source>
</evidence>
<evidence type="ECO:0000256" key="4">
    <source>
        <dbReference type="ARBA" id="ARBA00022630"/>
    </source>
</evidence>
<comment type="pathway">
    <text evidence="7">Amino-acid biosynthesis; L-methionine biosynthesis via de novo pathway.</text>
</comment>
<evidence type="ECO:0000256" key="8">
    <source>
        <dbReference type="ARBA" id="ARBA00048628"/>
    </source>
</evidence>
<dbReference type="SUPFAM" id="SSF51730">
    <property type="entry name" value="FAD-linked oxidoreductase"/>
    <property type="match status" value="1"/>
</dbReference>
<keyword evidence="4 9" id="KW-0285">Flavoprotein</keyword>
<dbReference type="GO" id="GO:0035999">
    <property type="term" value="P:tetrahydrofolate interconversion"/>
    <property type="evidence" value="ECO:0007669"/>
    <property type="project" value="UniProtKB-UniPathway"/>
</dbReference>
<organism evidence="10 11">
    <name type="scientific">Sphingobium jiangsuense</name>
    <dbReference type="NCBI Taxonomy" id="870476"/>
    <lineage>
        <taxon>Bacteria</taxon>
        <taxon>Pseudomonadati</taxon>
        <taxon>Pseudomonadota</taxon>
        <taxon>Alphaproteobacteria</taxon>
        <taxon>Sphingomonadales</taxon>
        <taxon>Sphingomonadaceae</taxon>
        <taxon>Sphingobium</taxon>
    </lineage>
</organism>
<comment type="pathway">
    <text evidence="2 9">One-carbon metabolism; tetrahydrofolate interconversion.</text>
</comment>
<dbReference type="GO" id="GO:0071949">
    <property type="term" value="F:FAD binding"/>
    <property type="evidence" value="ECO:0007669"/>
    <property type="project" value="TreeGrafter"/>
</dbReference>
<comment type="similarity">
    <text evidence="3 9">Belongs to the methylenetetrahydrofolate reductase family.</text>
</comment>
<evidence type="ECO:0000256" key="5">
    <source>
        <dbReference type="ARBA" id="ARBA00022827"/>
    </source>
</evidence>
<dbReference type="Pfam" id="PF02219">
    <property type="entry name" value="MTHFR"/>
    <property type="match status" value="1"/>
</dbReference>
<accession>A0A7W6BHP8</accession>
<evidence type="ECO:0000313" key="11">
    <source>
        <dbReference type="Proteomes" id="UP000571950"/>
    </source>
</evidence>
<proteinExistence type="inferred from homology"/>
<evidence type="ECO:0000256" key="3">
    <source>
        <dbReference type="ARBA" id="ARBA00006743"/>
    </source>
</evidence>
<dbReference type="Gene3D" id="3.20.20.220">
    <property type="match status" value="1"/>
</dbReference>